<reference evidence="2" key="1">
    <citation type="submission" date="2020-08" db="EMBL/GenBank/DDBJ databases">
        <authorList>
            <person name="Hu Y."/>
            <person name="Nguyen S.V."/>
            <person name="Li F."/>
            <person name="Fanning S."/>
        </authorList>
    </citation>
    <scope>NUCLEOTIDE SEQUENCE</scope>
    <source>
        <strain evidence="2">SYSU D8009</strain>
    </source>
</reference>
<sequence>MPPTAFRLTPRRPWQRMSDTEWLALMPYVERRSGPGRPLRELRTRMDGIFHLAAATTAPWHSLPAEFGRPDTVHRYFRRLTHAGLWQRLLHALAEAPEGHPLRALEAWICRACRRAYRLLGLGFILLVRRLGLRSAMPGPPWLLPDPDLSETLLRYPIPWPDPARRGSLTRCREVLRRLRHCLRVTAGRKSIPRSLRLAWT</sequence>
<proteinExistence type="predicted"/>
<gene>
    <name evidence="2" type="ORF">H7965_27120</name>
</gene>
<dbReference type="PANTHER" id="PTHR46637">
    <property type="entry name" value="TIS1421-TRANSPOSASE PROTEIN A"/>
    <property type="match status" value="1"/>
</dbReference>
<keyword evidence="3" id="KW-1185">Reference proteome</keyword>
<dbReference type="Proteomes" id="UP000600101">
    <property type="component" value="Unassembled WGS sequence"/>
</dbReference>
<dbReference type="PANTHER" id="PTHR46637:SF1">
    <property type="entry name" value="BLL5188 PROTEIN"/>
    <property type="match status" value="1"/>
</dbReference>
<dbReference type="Pfam" id="PF13340">
    <property type="entry name" value="DUF4096"/>
    <property type="match status" value="1"/>
</dbReference>
<dbReference type="InterPro" id="IPR025161">
    <property type="entry name" value="IS402-like_dom"/>
</dbReference>
<dbReference type="EMBL" id="JACOMF010000094">
    <property type="protein sequence ID" value="MBC4018926.1"/>
    <property type="molecule type" value="Genomic_DNA"/>
</dbReference>
<evidence type="ECO:0000313" key="3">
    <source>
        <dbReference type="Proteomes" id="UP000600101"/>
    </source>
</evidence>
<evidence type="ECO:0000259" key="1">
    <source>
        <dbReference type="Pfam" id="PF13340"/>
    </source>
</evidence>
<feature type="domain" description="Insertion element IS402-like" evidence="1">
    <location>
        <begin position="17"/>
        <end position="89"/>
    </location>
</feature>
<evidence type="ECO:0000313" key="2">
    <source>
        <dbReference type="EMBL" id="MBC4018926.1"/>
    </source>
</evidence>
<accession>A0A9X0UGE8</accession>
<organism evidence="2 3">
    <name type="scientific">Siccirubricoccus deserti</name>
    <dbReference type="NCBI Taxonomy" id="2013562"/>
    <lineage>
        <taxon>Bacteria</taxon>
        <taxon>Pseudomonadati</taxon>
        <taxon>Pseudomonadota</taxon>
        <taxon>Alphaproteobacteria</taxon>
        <taxon>Acetobacterales</taxon>
        <taxon>Roseomonadaceae</taxon>
        <taxon>Siccirubricoccus</taxon>
    </lineage>
</organism>
<name>A0A9X0UGE8_9PROT</name>
<dbReference type="AlphaFoldDB" id="A0A9X0UGE8"/>
<protein>
    <submittedName>
        <fullName evidence="2">Transposase</fullName>
    </submittedName>
</protein>
<dbReference type="InterPro" id="IPR052909">
    <property type="entry name" value="Transposase_6_like"/>
</dbReference>
<comment type="caution">
    <text evidence="2">The sequence shown here is derived from an EMBL/GenBank/DDBJ whole genome shotgun (WGS) entry which is preliminary data.</text>
</comment>
<dbReference type="RefSeq" id="WP_186773666.1">
    <property type="nucleotide sequence ID" value="NZ_JACOMF010000094.1"/>
</dbReference>